<keyword evidence="2" id="KW-0812">Transmembrane</keyword>
<evidence type="ECO:0000313" key="4">
    <source>
        <dbReference type="Proteomes" id="UP000268229"/>
    </source>
</evidence>
<feature type="transmembrane region" description="Helical" evidence="2">
    <location>
        <begin position="33"/>
        <end position="51"/>
    </location>
</feature>
<dbReference type="OrthoDB" id="8611775at2"/>
<gene>
    <name evidence="3" type="ORF">NCTC12227_01132</name>
</gene>
<evidence type="ECO:0000313" key="3">
    <source>
        <dbReference type="EMBL" id="VEJ21401.1"/>
    </source>
</evidence>
<protein>
    <submittedName>
        <fullName evidence="3">Membrane protein</fullName>
    </submittedName>
</protein>
<dbReference type="RefSeq" id="WP_107878960.1">
    <property type="nucleotide sequence ID" value="NZ_LR134516.1"/>
</dbReference>
<dbReference type="Proteomes" id="UP000268229">
    <property type="component" value="Chromosome"/>
</dbReference>
<dbReference type="KEGG" id="nani:NCTC12227_01132"/>
<sequence length="139" mass="15904">MDNKTKLRLGGLALLATAVLSLILVLFTDSWPVAILLAISIMSGVIGGLIWSSRRQQRQFLERLKKFDIDPEKGRVNEANLRRMYHSGGQAQKDVITIICMSQNCSVDEAHEMMKKRPTRQQMNQMAQQQMKGQRRPHR</sequence>
<feature type="transmembrane region" description="Helical" evidence="2">
    <location>
        <begin position="7"/>
        <end position="27"/>
    </location>
</feature>
<keyword evidence="2" id="KW-0472">Membrane</keyword>
<name>A0A3S4YAQ8_9NEIS</name>
<organism evidence="3 4">
    <name type="scientific">Neisseria animaloris</name>
    <dbReference type="NCBI Taxonomy" id="326522"/>
    <lineage>
        <taxon>Bacteria</taxon>
        <taxon>Pseudomonadati</taxon>
        <taxon>Pseudomonadota</taxon>
        <taxon>Betaproteobacteria</taxon>
        <taxon>Neisseriales</taxon>
        <taxon>Neisseriaceae</taxon>
        <taxon>Neisseria</taxon>
    </lineage>
</organism>
<dbReference type="STRING" id="326522.BWD08_08635"/>
<feature type="compositionally biased region" description="Low complexity" evidence="1">
    <location>
        <begin position="120"/>
        <end position="132"/>
    </location>
</feature>
<proteinExistence type="predicted"/>
<evidence type="ECO:0000256" key="1">
    <source>
        <dbReference type="SAM" id="MobiDB-lite"/>
    </source>
</evidence>
<keyword evidence="4" id="KW-1185">Reference proteome</keyword>
<evidence type="ECO:0000256" key="2">
    <source>
        <dbReference type="SAM" id="Phobius"/>
    </source>
</evidence>
<dbReference type="AlphaFoldDB" id="A0A3S4YAQ8"/>
<keyword evidence="2" id="KW-1133">Transmembrane helix</keyword>
<reference evidence="3 4" key="1">
    <citation type="submission" date="2018-12" db="EMBL/GenBank/DDBJ databases">
        <authorList>
            <consortium name="Pathogen Informatics"/>
        </authorList>
    </citation>
    <scope>NUCLEOTIDE SEQUENCE [LARGE SCALE GENOMIC DNA]</scope>
    <source>
        <strain evidence="3 4">NCTC12227</strain>
    </source>
</reference>
<dbReference type="EMBL" id="LR134516">
    <property type="protein sequence ID" value="VEJ21401.1"/>
    <property type="molecule type" value="Genomic_DNA"/>
</dbReference>
<accession>A0A3S4YAQ8</accession>
<feature type="region of interest" description="Disordered" evidence="1">
    <location>
        <begin position="119"/>
        <end position="139"/>
    </location>
</feature>